<keyword evidence="8" id="KW-0539">Nucleus</keyword>
<evidence type="ECO:0000256" key="6">
    <source>
        <dbReference type="ARBA" id="ARBA00023108"/>
    </source>
</evidence>
<comment type="subcellular location">
    <subcellularLocation>
        <location evidence="2">Cytoplasm</location>
    </subcellularLocation>
    <subcellularLocation>
        <location evidence="1">Nucleus</location>
    </subcellularLocation>
</comment>
<evidence type="ECO:0000256" key="5">
    <source>
        <dbReference type="ARBA" id="ARBA00023015"/>
    </source>
</evidence>
<evidence type="ECO:0000256" key="3">
    <source>
        <dbReference type="ARBA" id="ARBA00022490"/>
    </source>
</evidence>
<dbReference type="InterPro" id="IPR048814">
    <property type="entry name" value="Per1-3_PAS-A"/>
</dbReference>
<dbReference type="InterPro" id="IPR050760">
    <property type="entry name" value="Period_circadian_regulator"/>
</dbReference>
<evidence type="ECO:0000256" key="9">
    <source>
        <dbReference type="SAM" id="MobiDB-lite"/>
    </source>
</evidence>
<dbReference type="Pfam" id="PF23170">
    <property type="entry name" value="bHLH_PER"/>
    <property type="match status" value="1"/>
</dbReference>
<evidence type="ECO:0000259" key="10">
    <source>
        <dbReference type="PROSITE" id="PS50112"/>
    </source>
</evidence>
<evidence type="ECO:0000313" key="12">
    <source>
        <dbReference type="Proteomes" id="UP000472264"/>
    </source>
</evidence>
<feature type="region of interest" description="Disordered" evidence="9">
    <location>
        <begin position="549"/>
        <end position="582"/>
    </location>
</feature>
<evidence type="ECO:0000256" key="8">
    <source>
        <dbReference type="ARBA" id="ARBA00023242"/>
    </source>
</evidence>
<dbReference type="FunFam" id="3.30.450.20:FF:000004">
    <property type="entry name" value="Period circadian protein homolog 3"/>
    <property type="match status" value="1"/>
</dbReference>
<sequence>MITVAEMKKRLPSDKRSRSKASTVEALHYALNCVKQVQANSEYYKLLMRNGQDERKNATVCALEELERVTSKHTLKNTDSFVVVFSLSSGRVLYASEQAPSILCCKRKFLESAKFVELLFHQDVNVFYGHTAQPNLPPWSNSHTAGVLFDCAQVKSFFCRIRGGKDREGEMRYNPFRITPYLLKVHQTGSSGEEEEPCCLALAERIISGYEAPRIPTDKRIFTTTHSPGCLFLEVDDRAVPLLGYLPQDLIGTSMLTCIHPEDRPLMLSMHRKVLKYAGQPPFEHSPVRLRCQNGDYITLDTSWSSFINPWSRKVAFIIGRHKVRTSPLNEDVFAARTKEDFPVTYEEIKDLQGKIYKLFLQPVHNNGSSGYGSLGSNGSHEHYISVASSSDSNGNLWEDSHRETVRYHIDITRKRMVAHLIWSGLLMLIPVFCCYKSEELGETDHEESRKQTHIPSYQQINCVDNIIRYLESCTGPALKRKSESHSLATSSSSSSTSEDDKPAAATDVAQTTVVGAPLTDITMSTKAMSVVSVTSQCSYSSTIVHVPQPESEATALEDAPMGSEPTDAAPTPVRPAPSPATEERRFVGLTKEVLSAHTQKEEQEYVDRFRHRIMQSPYNLYLQLDNSSMAHSHHPGIYWFKQEAAGMCLEMPCFQTPLLPLFPFRDQNEVLAEDREKLRVLQPLQPWFTQEQREELAEVHPWIQQHTIPQEIDTQVGIFTQLAQTNELFFIYHHQNDCLHVFMFVRVV</sequence>
<dbReference type="GO" id="GO:0032922">
    <property type="term" value="P:circadian regulation of gene expression"/>
    <property type="evidence" value="ECO:0007669"/>
    <property type="project" value="TreeGrafter"/>
</dbReference>
<dbReference type="InterPro" id="IPR013655">
    <property type="entry name" value="PAS_fold_3"/>
</dbReference>
<feature type="domain" description="PAS" evidence="10">
    <location>
        <begin position="232"/>
        <end position="278"/>
    </location>
</feature>
<dbReference type="AlphaFoldDB" id="A0A665VZ93"/>
<evidence type="ECO:0000256" key="4">
    <source>
        <dbReference type="ARBA" id="ARBA00022737"/>
    </source>
</evidence>
<evidence type="ECO:0000256" key="7">
    <source>
        <dbReference type="ARBA" id="ARBA00023163"/>
    </source>
</evidence>
<dbReference type="Pfam" id="PF12114">
    <property type="entry name" value="Period_C"/>
    <property type="match status" value="1"/>
</dbReference>
<dbReference type="InterPro" id="IPR057310">
    <property type="entry name" value="PER1-3_bHLH"/>
</dbReference>
<dbReference type="PANTHER" id="PTHR11269:SF13">
    <property type="entry name" value="PERIOD CIRCADIAN PROTEIN HOMOLOG 3"/>
    <property type="match status" value="1"/>
</dbReference>
<dbReference type="InterPro" id="IPR000014">
    <property type="entry name" value="PAS"/>
</dbReference>
<keyword evidence="5" id="KW-0805">Transcription regulation</keyword>
<dbReference type="Pfam" id="PF21353">
    <property type="entry name" value="Per3-like_PAS-A"/>
    <property type="match status" value="1"/>
</dbReference>
<dbReference type="Proteomes" id="UP000472264">
    <property type="component" value="Chromosome 5"/>
</dbReference>
<dbReference type="FunFam" id="3.30.450.20:FF:000013">
    <property type="entry name" value="Period circadian protein homolog 2"/>
    <property type="match status" value="1"/>
</dbReference>
<dbReference type="InterPro" id="IPR035965">
    <property type="entry name" value="PAS-like_dom_sf"/>
</dbReference>
<dbReference type="InterPro" id="IPR022728">
    <property type="entry name" value="Period_circadian-like_C"/>
</dbReference>
<dbReference type="GO" id="GO:0000122">
    <property type="term" value="P:negative regulation of transcription by RNA polymerase II"/>
    <property type="evidence" value="ECO:0007669"/>
    <property type="project" value="TreeGrafter"/>
</dbReference>
<dbReference type="SUPFAM" id="SSF55785">
    <property type="entry name" value="PYP-like sensor domain (PAS domain)"/>
    <property type="match status" value="1"/>
</dbReference>
<dbReference type="CDD" id="cd00130">
    <property type="entry name" value="PAS"/>
    <property type="match status" value="1"/>
</dbReference>
<reference evidence="11" key="2">
    <citation type="submission" date="2025-08" db="UniProtKB">
        <authorList>
            <consortium name="Ensembl"/>
        </authorList>
    </citation>
    <scope>IDENTIFICATION</scope>
</reference>
<dbReference type="GO" id="GO:0005737">
    <property type="term" value="C:cytoplasm"/>
    <property type="evidence" value="ECO:0007669"/>
    <property type="project" value="UniProtKB-SubCell"/>
</dbReference>
<protein>
    <submittedName>
        <fullName evidence="11">Period circadian protein homolog 3-like</fullName>
    </submittedName>
</protein>
<feature type="region of interest" description="Disordered" evidence="9">
    <location>
        <begin position="481"/>
        <end position="509"/>
    </location>
</feature>
<dbReference type="PANTHER" id="PTHR11269">
    <property type="entry name" value="PERIOD CIRCADIAN PROTEIN"/>
    <property type="match status" value="1"/>
</dbReference>
<dbReference type="GO" id="GO:0043153">
    <property type="term" value="P:entrainment of circadian clock by photoperiod"/>
    <property type="evidence" value="ECO:0007669"/>
    <property type="project" value="TreeGrafter"/>
</dbReference>
<dbReference type="Pfam" id="PF08447">
    <property type="entry name" value="PAS_3"/>
    <property type="match status" value="1"/>
</dbReference>
<dbReference type="GO" id="GO:0005634">
    <property type="term" value="C:nucleus"/>
    <property type="evidence" value="ECO:0007669"/>
    <property type="project" value="UniProtKB-SubCell"/>
</dbReference>
<keyword evidence="6" id="KW-0090">Biological rhythms</keyword>
<dbReference type="GO" id="GO:0001222">
    <property type="term" value="F:transcription corepressor binding"/>
    <property type="evidence" value="ECO:0007669"/>
    <property type="project" value="TreeGrafter"/>
</dbReference>
<keyword evidence="4" id="KW-0677">Repeat</keyword>
<dbReference type="SMART" id="SM00091">
    <property type="entry name" value="PAS"/>
    <property type="match status" value="2"/>
</dbReference>
<evidence type="ECO:0000256" key="2">
    <source>
        <dbReference type="ARBA" id="ARBA00004496"/>
    </source>
</evidence>
<dbReference type="PROSITE" id="PS50112">
    <property type="entry name" value="PAS"/>
    <property type="match status" value="1"/>
</dbReference>
<feature type="compositionally biased region" description="Low complexity" evidence="9">
    <location>
        <begin position="486"/>
        <end position="497"/>
    </location>
</feature>
<name>A0A665VZ93_ECHNA</name>
<accession>A0A665VZ93</accession>
<reference evidence="11" key="3">
    <citation type="submission" date="2025-09" db="UniProtKB">
        <authorList>
            <consortium name="Ensembl"/>
        </authorList>
    </citation>
    <scope>IDENTIFICATION</scope>
</reference>
<dbReference type="GO" id="GO:0000976">
    <property type="term" value="F:transcription cis-regulatory region binding"/>
    <property type="evidence" value="ECO:0007669"/>
    <property type="project" value="TreeGrafter"/>
</dbReference>
<keyword evidence="12" id="KW-1185">Reference proteome</keyword>
<keyword evidence="7" id="KW-0804">Transcription</keyword>
<evidence type="ECO:0000313" key="11">
    <source>
        <dbReference type="Ensembl" id="ENSENLP00000037154.1"/>
    </source>
</evidence>
<keyword evidence="3" id="KW-0963">Cytoplasm</keyword>
<gene>
    <name evidence="11" type="primary">per3</name>
</gene>
<dbReference type="Gene3D" id="3.30.450.20">
    <property type="entry name" value="PAS domain"/>
    <property type="match status" value="2"/>
</dbReference>
<evidence type="ECO:0000256" key="1">
    <source>
        <dbReference type="ARBA" id="ARBA00004123"/>
    </source>
</evidence>
<organism evidence="11 12">
    <name type="scientific">Echeneis naucrates</name>
    <name type="common">Live sharksucker</name>
    <dbReference type="NCBI Taxonomy" id="173247"/>
    <lineage>
        <taxon>Eukaryota</taxon>
        <taxon>Metazoa</taxon>
        <taxon>Chordata</taxon>
        <taxon>Craniata</taxon>
        <taxon>Vertebrata</taxon>
        <taxon>Euteleostomi</taxon>
        <taxon>Actinopterygii</taxon>
        <taxon>Neopterygii</taxon>
        <taxon>Teleostei</taxon>
        <taxon>Neoteleostei</taxon>
        <taxon>Acanthomorphata</taxon>
        <taxon>Carangaria</taxon>
        <taxon>Carangiformes</taxon>
        <taxon>Echeneidae</taxon>
        <taxon>Echeneis</taxon>
    </lineage>
</organism>
<dbReference type="Ensembl" id="ENSENLT00000038149.1">
    <property type="protein sequence ID" value="ENSENLP00000037154.1"/>
    <property type="gene ID" value="ENSENLG00000016089.1"/>
</dbReference>
<proteinExistence type="predicted"/>
<reference evidence="11" key="1">
    <citation type="submission" date="2021-04" db="EMBL/GenBank/DDBJ databases">
        <authorList>
            <consortium name="Wellcome Sanger Institute Data Sharing"/>
        </authorList>
    </citation>
    <scope>NUCLEOTIDE SEQUENCE [LARGE SCALE GENOMIC DNA]</scope>
</reference>